<evidence type="ECO:0000313" key="2">
    <source>
        <dbReference type="EMBL" id="KAK5826000.1"/>
    </source>
</evidence>
<dbReference type="PANTHER" id="PTHR47723">
    <property type="entry name" value="OS05G0353850 PROTEIN"/>
    <property type="match status" value="1"/>
</dbReference>
<evidence type="ECO:0000259" key="1">
    <source>
        <dbReference type="Pfam" id="PF13456"/>
    </source>
</evidence>
<dbReference type="InterPro" id="IPR053151">
    <property type="entry name" value="RNase_H-like"/>
</dbReference>
<dbReference type="EMBL" id="JARKNE010000006">
    <property type="protein sequence ID" value="KAK5826000.1"/>
    <property type="molecule type" value="Genomic_DNA"/>
</dbReference>
<dbReference type="PANTHER" id="PTHR47723:SF24">
    <property type="entry name" value="RNASE H TYPE-1 DOMAIN-CONTAINING PROTEIN"/>
    <property type="match status" value="1"/>
</dbReference>
<feature type="domain" description="RNase H type-1" evidence="1">
    <location>
        <begin position="16"/>
        <end position="93"/>
    </location>
</feature>
<proteinExistence type="predicted"/>
<dbReference type="Gene3D" id="3.30.420.10">
    <property type="entry name" value="Ribonuclease H-like superfamily/Ribonuclease H"/>
    <property type="match status" value="1"/>
</dbReference>
<dbReference type="InterPro" id="IPR044730">
    <property type="entry name" value="RNase_H-like_dom_plant"/>
</dbReference>
<evidence type="ECO:0000313" key="3">
    <source>
        <dbReference type="Proteomes" id="UP001358586"/>
    </source>
</evidence>
<comment type="caution">
    <text evidence="2">The sequence shown here is derived from an EMBL/GenBank/DDBJ whole genome shotgun (WGS) entry which is preliminary data.</text>
</comment>
<dbReference type="Proteomes" id="UP001358586">
    <property type="component" value="Chromosome 6"/>
</dbReference>
<dbReference type="CDD" id="cd06222">
    <property type="entry name" value="RNase_H_like"/>
    <property type="match status" value="1"/>
</dbReference>
<dbReference type="InterPro" id="IPR002156">
    <property type="entry name" value="RNaseH_domain"/>
</dbReference>
<accession>A0ABR0PP15</accession>
<gene>
    <name evidence="2" type="ORF">PVK06_020901</name>
</gene>
<name>A0ABR0PP15_GOSAR</name>
<dbReference type="Pfam" id="PF13456">
    <property type="entry name" value="RVT_3"/>
    <property type="match status" value="1"/>
</dbReference>
<sequence length="103" mass="11277">MKEHWQAPGTKLVKINVDGSVLMNKLKAAIGGVIRGPIGGWMVGFEMVTCMLDTFQIEAQTMMEGLKLAWSRGFRNVEIESVNALLIDTLCNELAAVNIIAEV</sequence>
<keyword evidence="3" id="KW-1185">Reference proteome</keyword>
<organism evidence="2 3">
    <name type="scientific">Gossypium arboreum</name>
    <name type="common">Tree cotton</name>
    <name type="synonym">Gossypium nanking</name>
    <dbReference type="NCBI Taxonomy" id="29729"/>
    <lineage>
        <taxon>Eukaryota</taxon>
        <taxon>Viridiplantae</taxon>
        <taxon>Streptophyta</taxon>
        <taxon>Embryophyta</taxon>
        <taxon>Tracheophyta</taxon>
        <taxon>Spermatophyta</taxon>
        <taxon>Magnoliopsida</taxon>
        <taxon>eudicotyledons</taxon>
        <taxon>Gunneridae</taxon>
        <taxon>Pentapetalae</taxon>
        <taxon>rosids</taxon>
        <taxon>malvids</taxon>
        <taxon>Malvales</taxon>
        <taxon>Malvaceae</taxon>
        <taxon>Malvoideae</taxon>
        <taxon>Gossypium</taxon>
    </lineage>
</organism>
<dbReference type="InterPro" id="IPR036397">
    <property type="entry name" value="RNaseH_sf"/>
</dbReference>
<protein>
    <recommendedName>
        <fullName evidence="1">RNase H type-1 domain-containing protein</fullName>
    </recommendedName>
</protein>
<reference evidence="2 3" key="1">
    <citation type="submission" date="2023-03" db="EMBL/GenBank/DDBJ databases">
        <title>WGS of Gossypium arboreum.</title>
        <authorList>
            <person name="Yu D."/>
        </authorList>
    </citation>
    <scope>NUCLEOTIDE SEQUENCE [LARGE SCALE GENOMIC DNA]</scope>
    <source>
        <tissue evidence="2">Leaf</tissue>
    </source>
</reference>